<dbReference type="PANTHER" id="PTHR43132:SF2">
    <property type="entry name" value="ARSENICAL RESISTANCE OPERON REPRESSOR ARSR-RELATED"/>
    <property type="match status" value="1"/>
</dbReference>
<dbReference type="Pfam" id="PF12840">
    <property type="entry name" value="HTH_20"/>
    <property type="match status" value="1"/>
</dbReference>
<evidence type="ECO:0000256" key="3">
    <source>
        <dbReference type="ARBA" id="ARBA00023163"/>
    </source>
</evidence>
<dbReference type="EMBL" id="CP012418">
    <property type="protein sequence ID" value="AOE50912.1"/>
    <property type="molecule type" value="Genomic_DNA"/>
</dbReference>
<keyword evidence="2" id="KW-0238">DNA-binding</keyword>
<dbReference type="InterPro" id="IPR001845">
    <property type="entry name" value="HTH_ArsR_DNA-bd_dom"/>
</dbReference>
<dbReference type="PROSITE" id="PS50987">
    <property type="entry name" value="HTH_ARSR_2"/>
    <property type="match status" value="1"/>
</dbReference>
<proteinExistence type="predicted"/>
<dbReference type="RefSeq" id="WP_068993872.1">
    <property type="nucleotide sequence ID" value="NZ_CP012418.1"/>
</dbReference>
<dbReference type="KEGG" id="ksd:KS2013_2207"/>
<evidence type="ECO:0000313" key="6">
    <source>
        <dbReference type="Proteomes" id="UP000094147"/>
    </source>
</evidence>
<organism evidence="5 6">
    <name type="scientific">Kangiella sediminilitoris</name>
    <dbReference type="NCBI Taxonomy" id="1144748"/>
    <lineage>
        <taxon>Bacteria</taxon>
        <taxon>Pseudomonadati</taxon>
        <taxon>Pseudomonadota</taxon>
        <taxon>Gammaproteobacteria</taxon>
        <taxon>Kangiellales</taxon>
        <taxon>Kangiellaceae</taxon>
        <taxon>Kangiella</taxon>
    </lineage>
</organism>
<dbReference type="InterPro" id="IPR051011">
    <property type="entry name" value="Metal_resp_trans_reg"/>
</dbReference>
<gene>
    <name evidence="5" type="ORF">KS2013_2207</name>
</gene>
<evidence type="ECO:0000256" key="1">
    <source>
        <dbReference type="ARBA" id="ARBA00023015"/>
    </source>
</evidence>
<dbReference type="InterPro" id="IPR036388">
    <property type="entry name" value="WH-like_DNA-bd_sf"/>
</dbReference>
<dbReference type="PANTHER" id="PTHR43132">
    <property type="entry name" value="ARSENICAL RESISTANCE OPERON REPRESSOR ARSR-RELATED"/>
    <property type="match status" value="1"/>
</dbReference>
<dbReference type="PATRIC" id="fig|1144748.3.peg.2226"/>
<dbReference type="CDD" id="cd00090">
    <property type="entry name" value="HTH_ARSR"/>
    <property type="match status" value="1"/>
</dbReference>
<dbReference type="OrthoDB" id="5297460at2"/>
<accession>A0A1B3BDM2</accession>
<keyword evidence="3" id="KW-0804">Transcription</keyword>
<dbReference type="SMART" id="SM00418">
    <property type="entry name" value="HTH_ARSR"/>
    <property type="match status" value="1"/>
</dbReference>
<evidence type="ECO:0000256" key="2">
    <source>
        <dbReference type="ARBA" id="ARBA00023125"/>
    </source>
</evidence>
<keyword evidence="6" id="KW-1185">Reference proteome</keyword>
<dbReference type="AlphaFoldDB" id="A0A1B3BDM2"/>
<dbReference type="SUPFAM" id="SSF46785">
    <property type="entry name" value="Winged helix' DNA-binding domain"/>
    <property type="match status" value="1"/>
</dbReference>
<dbReference type="STRING" id="1144748.KS2013_2207"/>
<keyword evidence="1" id="KW-0805">Transcription regulation</keyword>
<dbReference type="InterPro" id="IPR036390">
    <property type="entry name" value="WH_DNA-bd_sf"/>
</dbReference>
<dbReference type="GO" id="GO:0003700">
    <property type="term" value="F:DNA-binding transcription factor activity"/>
    <property type="evidence" value="ECO:0007669"/>
    <property type="project" value="InterPro"/>
</dbReference>
<dbReference type="NCBIfam" id="NF033788">
    <property type="entry name" value="HTH_metalloreg"/>
    <property type="match status" value="1"/>
</dbReference>
<evidence type="ECO:0000313" key="5">
    <source>
        <dbReference type="EMBL" id="AOE50912.1"/>
    </source>
</evidence>
<reference evidence="6" key="1">
    <citation type="submission" date="2015-08" db="EMBL/GenBank/DDBJ databases">
        <authorList>
            <person name="Kim K.M."/>
        </authorList>
    </citation>
    <scope>NUCLEOTIDE SEQUENCE [LARGE SCALE GENOMIC DNA]</scope>
    <source>
        <strain evidence="6">KCTC 23892</strain>
    </source>
</reference>
<dbReference type="Proteomes" id="UP000094147">
    <property type="component" value="Chromosome"/>
</dbReference>
<sequence>MKVEQAAAQLAELGHTTRLKIYRTLVRAGREGLAVSAIQQKLDIPGSTLSHHISRLMKVGLVKQIREGRVLRCEAQYKELDSLIEFLSEECCQGTN</sequence>
<protein>
    <submittedName>
        <fullName evidence="5">ArsR family transcriptional regulator</fullName>
    </submittedName>
</protein>
<evidence type="ECO:0000259" key="4">
    <source>
        <dbReference type="PROSITE" id="PS50987"/>
    </source>
</evidence>
<feature type="domain" description="HTH arsR-type" evidence="4">
    <location>
        <begin position="1"/>
        <end position="95"/>
    </location>
</feature>
<dbReference type="InterPro" id="IPR011991">
    <property type="entry name" value="ArsR-like_HTH"/>
</dbReference>
<dbReference type="Gene3D" id="1.10.10.10">
    <property type="entry name" value="Winged helix-like DNA-binding domain superfamily/Winged helix DNA-binding domain"/>
    <property type="match status" value="1"/>
</dbReference>
<dbReference type="GO" id="GO:0003677">
    <property type="term" value="F:DNA binding"/>
    <property type="evidence" value="ECO:0007669"/>
    <property type="project" value="UniProtKB-KW"/>
</dbReference>
<name>A0A1B3BDM2_9GAMM</name>